<gene>
    <name evidence="22" type="ORF">UT11_C0033G0004</name>
</gene>
<evidence type="ECO:0000256" key="9">
    <source>
        <dbReference type="ARBA" id="ARBA00022984"/>
    </source>
</evidence>
<dbReference type="PROSITE" id="PS00428">
    <property type="entry name" value="FTSW_RODA_SPOVE"/>
    <property type="match status" value="1"/>
</dbReference>
<dbReference type="GO" id="GO:0008360">
    <property type="term" value="P:regulation of cell shape"/>
    <property type="evidence" value="ECO:0007669"/>
    <property type="project" value="UniProtKB-KW"/>
</dbReference>
<evidence type="ECO:0000313" key="23">
    <source>
        <dbReference type="Proteomes" id="UP000033934"/>
    </source>
</evidence>
<feature type="transmembrane region" description="Helical" evidence="21">
    <location>
        <begin position="82"/>
        <end position="100"/>
    </location>
</feature>
<evidence type="ECO:0000256" key="5">
    <source>
        <dbReference type="ARBA" id="ARBA00022676"/>
    </source>
</evidence>
<evidence type="ECO:0000313" key="22">
    <source>
        <dbReference type="EMBL" id="KKQ88350.1"/>
    </source>
</evidence>
<comment type="pathway">
    <text evidence="2">Cell wall biogenesis; peptidoglycan biosynthesis.</text>
</comment>
<evidence type="ECO:0000256" key="17">
    <source>
        <dbReference type="ARBA" id="ARBA00041185"/>
    </source>
</evidence>
<keyword evidence="11 21" id="KW-0472">Membrane</keyword>
<feature type="transmembrane region" description="Helical" evidence="21">
    <location>
        <begin position="20"/>
        <end position="41"/>
    </location>
</feature>
<evidence type="ECO:0000256" key="13">
    <source>
        <dbReference type="ARBA" id="ARBA00023316"/>
    </source>
</evidence>
<dbReference type="Pfam" id="PF01098">
    <property type="entry name" value="FTSW_RODA_SPOVE"/>
    <property type="match status" value="1"/>
</dbReference>
<evidence type="ECO:0000256" key="6">
    <source>
        <dbReference type="ARBA" id="ARBA00022679"/>
    </source>
</evidence>
<feature type="transmembrane region" description="Helical" evidence="21">
    <location>
        <begin position="279"/>
        <end position="299"/>
    </location>
</feature>
<evidence type="ECO:0000256" key="7">
    <source>
        <dbReference type="ARBA" id="ARBA00022692"/>
    </source>
</evidence>
<evidence type="ECO:0000256" key="12">
    <source>
        <dbReference type="ARBA" id="ARBA00023306"/>
    </source>
</evidence>
<comment type="similarity">
    <text evidence="16">Belongs to the SEDS family. FtsW subfamily.</text>
</comment>
<name>A0A0G0LK65_9BACT</name>
<comment type="subcellular location">
    <subcellularLocation>
        <location evidence="1">Cell membrane</location>
        <topology evidence="1">Multi-pass membrane protein</topology>
    </subcellularLocation>
</comment>
<dbReference type="GO" id="GO:0005886">
    <property type="term" value="C:plasma membrane"/>
    <property type="evidence" value="ECO:0007669"/>
    <property type="project" value="UniProtKB-SubCell"/>
</dbReference>
<evidence type="ECO:0000256" key="3">
    <source>
        <dbReference type="ARBA" id="ARBA00022475"/>
    </source>
</evidence>
<dbReference type="EC" id="2.4.99.28" evidence="19"/>
<feature type="transmembrane region" description="Helical" evidence="21">
    <location>
        <begin position="344"/>
        <end position="365"/>
    </location>
</feature>
<dbReference type="InterPro" id="IPR018365">
    <property type="entry name" value="Cell_cycle_FtsW-rel_CS"/>
</dbReference>
<dbReference type="GO" id="GO:0051301">
    <property type="term" value="P:cell division"/>
    <property type="evidence" value="ECO:0007669"/>
    <property type="project" value="UniProtKB-KW"/>
</dbReference>
<dbReference type="PATRIC" id="fig|1618334.3.peg.521"/>
<evidence type="ECO:0000256" key="21">
    <source>
        <dbReference type="SAM" id="Phobius"/>
    </source>
</evidence>
<dbReference type="InterPro" id="IPR001182">
    <property type="entry name" value="FtsW/RodA"/>
</dbReference>
<dbReference type="Proteomes" id="UP000033934">
    <property type="component" value="Unassembled WGS sequence"/>
</dbReference>
<keyword evidence="9" id="KW-0573">Peptidoglycan synthesis</keyword>
<dbReference type="GO" id="GO:0032153">
    <property type="term" value="C:cell division site"/>
    <property type="evidence" value="ECO:0007669"/>
    <property type="project" value="TreeGrafter"/>
</dbReference>
<dbReference type="GO" id="GO:0015648">
    <property type="term" value="F:lipid-linked peptidoglycan transporter activity"/>
    <property type="evidence" value="ECO:0007669"/>
    <property type="project" value="TreeGrafter"/>
</dbReference>
<evidence type="ECO:0000256" key="4">
    <source>
        <dbReference type="ARBA" id="ARBA00022618"/>
    </source>
</evidence>
<dbReference type="GO" id="GO:0071555">
    <property type="term" value="P:cell wall organization"/>
    <property type="evidence" value="ECO:0007669"/>
    <property type="project" value="UniProtKB-KW"/>
</dbReference>
<protein>
    <recommendedName>
        <fullName evidence="17">Probable peptidoglycan glycosyltransferase FtsW</fullName>
        <ecNumber evidence="19">2.4.99.28</ecNumber>
    </recommendedName>
    <alternativeName>
        <fullName evidence="18">Cell division protein FtsW</fullName>
    </alternativeName>
    <alternativeName>
        <fullName evidence="15">Cell wall polymerase</fullName>
    </alternativeName>
    <alternativeName>
        <fullName evidence="14">Peptidoglycan polymerase</fullName>
    </alternativeName>
</protein>
<feature type="transmembrane region" description="Helical" evidence="21">
    <location>
        <begin position="311"/>
        <end position="332"/>
    </location>
</feature>
<keyword evidence="12" id="KW-0131">Cell cycle</keyword>
<keyword evidence="6" id="KW-0808">Transferase</keyword>
<feature type="transmembrane region" description="Helical" evidence="21">
    <location>
        <begin position="106"/>
        <end position="132"/>
    </location>
</feature>
<evidence type="ECO:0000256" key="8">
    <source>
        <dbReference type="ARBA" id="ARBA00022960"/>
    </source>
</evidence>
<sequence>MFQFHSKKKLFNRQRADFSLGLTAFGLMGFGVVMIYSASVFVGERYFGDPRVFYNKQLISLVIALVAWVFIQQIDYHFWKKFAGIILLVSFFLLLLVFLFEPRGGSHSWIFIGSFQFQPSEFTKLALIIYLASWFDKRKSEIQSFKAGFIPFVTIMGVIAMLLLAQPDLGTFMIIFFIAVLLYFFAGAPLTHFALGGVLSAVAFWITVWQSDYRRARLLTFLDPSQDTLGSAYHIQNILIAIGSGGWWGIGFGQSRQKRLFLPEPHTDSIFPVIVEELGFVRALIVLLAILFVIIRAYRIALLAPDEFGKLLAIGIATWITVQTAVNIAAMLGLIPLTGIPIPFVSYGGSSLIMLGAALGILLNISKQIRKEN</sequence>
<evidence type="ECO:0000256" key="18">
    <source>
        <dbReference type="ARBA" id="ARBA00041418"/>
    </source>
</evidence>
<accession>A0A0G0LK65</accession>
<dbReference type="AlphaFoldDB" id="A0A0G0LK65"/>
<reference evidence="22 23" key="1">
    <citation type="journal article" date="2015" name="Nature">
        <title>rRNA introns, odd ribosomes, and small enigmatic genomes across a large radiation of phyla.</title>
        <authorList>
            <person name="Brown C.T."/>
            <person name="Hug L.A."/>
            <person name="Thomas B.C."/>
            <person name="Sharon I."/>
            <person name="Castelle C.J."/>
            <person name="Singh A."/>
            <person name="Wilkins M.J."/>
            <person name="Williams K.H."/>
            <person name="Banfield J.F."/>
        </authorList>
    </citation>
    <scope>NUCLEOTIDE SEQUENCE [LARGE SCALE GENOMIC DNA]</scope>
</reference>
<dbReference type="EMBL" id="LBVO01000033">
    <property type="protein sequence ID" value="KKQ88350.1"/>
    <property type="molecule type" value="Genomic_DNA"/>
</dbReference>
<dbReference type="PANTHER" id="PTHR30474">
    <property type="entry name" value="CELL CYCLE PROTEIN"/>
    <property type="match status" value="1"/>
</dbReference>
<keyword evidence="7 21" id="KW-0812">Transmembrane</keyword>
<proteinExistence type="inferred from homology"/>
<evidence type="ECO:0000256" key="20">
    <source>
        <dbReference type="ARBA" id="ARBA00049902"/>
    </source>
</evidence>
<dbReference type="InterPro" id="IPR013437">
    <property type="entry name" value="FtsW"/>
</dbReference>
<evidence type="ECO:0000256" key="10">
    <source>
        <dbReference type="ARBA" id="ARBA00022989"/>
    </source>
</evidence>
<keyword evidence="3" id="KW-1003">Cell membrane</keyword>
<evidence type="ECO:0000256" key="15">
    <source>
        <dbReference type="ARBA" id="ARBA00033270"/>
    </source>
</evidence>
<dbReference type="GO" id="GO:0009252">
    <property type="term" value="P:peptidoglycan biosynthetic process"/>
    <property type="evidence" value="ECO:0007669"/>
    <property type="project" value="UniProtKB-KW"/>
</dbReference>
<evidence type="ECO:0000256" key="19">
    <source>
        <dbReference type="ARBA" id="ARBA00044770"/>
    </source>
</evidence>
<keyword evidence="5" id="KW-0328">Glycosyltransferase</keyword>
<feature type="transmembrane region" description="Helical" evidence="21">
    <location>
        <begin position="169"/>
        <end position="186"/>
    </location>
</feature>
<evidence type="ECO:0000256" key="2">
    <source>
        <dbReference type="ARBA" id="ARBA00004752"/>
    </source>
</evidence>
<evidence type="ECO:0000256" key="1">
    <source>
        <dbReference type="ARBA" id="ARBA00004651"/>
    </source>
</evidence>
<evidence type="ECO:0000256" key="11">
    <source>
        <dbReference type="ARBA" id="ARBA00023136"/>
    </source>
</evidence>
<dbReference type="GO" id="GO:0008955">
    <property type="term" value="F:peptidoglycan glycosyltransferase activity"/>
    <property type="evidence" value="ECO:0007669"/>
    <property type="project" value="UniProtKB-EC"/>
</dbReference>
<keyword evidence="4" id="KW-0132">Cell division</keyword>
<comment type="caution">
    <text evidence="22">The sequence shown here is derived from an EMBL/GenBank/DDBJ whole genome shotgun (WGS) entry which is preliminary data.</text>
</comment>
<keyword evidence="13" id="KW-0961">Cell wall biogenesis/degradation</keyword>
<dbReference type="NCBIfam" id="TIGR02614">
    <property type="entry name" value="ftsW"/>
    <property type="match status" value="1"/>
</dbReference>
<feature type="transmembrane region" description="Helical" evidence="21">
    <location>
        <begin position="144"/>
        <end position="163"/>
    </location>
</feature>
<keyword evidence="10 21" id="KW-1133">Transmembrane helix</keyword>
<feature type="transmembrane region" description="Helical" evidence="21">
    <location>
        <begin position="53"/>
        <end position="70"/>
    </location>
</feature>
<comment type="catalytic activity">
    <reaction evidence="20">
        <text>[GlcNAc-(1-&gt;4)-Mur2Ac(oyl-L-Ala-gamma-D-Glu-L-Lys-D-Ala-D-Ala)](n)-di-trans,octa-cis-undecaprenyl diphosphate + beta-D-GlcNAc-(1-&gt;4)-Mur2Ac(oyl-L-Ala-gamma-D-Glu-L-Lys-D-Ala-D-Ala)-di-trans,octa-cis-undecaprenyl diphosphate = [GlcNAc-(1-&gt;4)-Mur2Ac(oyl-L-Ala-gamma-D-Glu-L-Lys-D-Ala-D-Ala)](n+1)-di-trans,octa-cis-undecaprenyl diphosphate + di-trans,octa-cis-undecaprenyl diphosphate + H(+)</text>
        <dbReference type="Rhea" id="RHEA:23708"/>
        <dbReference type="Rhea" id="RHEA-COMP:9602"/>
        <dbReference type="Rhea" id="RHEA-COMP:9603"/>
        <dbReference type="ChEBI" id="CHEBI:15378"/>
        <dbReference type="ChEBI" id="CHEBI:58405"/>
        <dbReference type="ChEBI" id="CHEBI:60033"/>
        <dbReference type="ChEBI" id="CHEBI:78435"/>
        <dbReference type="EC" id="2.4.99.28"/>
    </reaction>
</comment>
<evidence type="ECO:0000256" key="14">
    <source>
        <dbReference type="ARBA" id="ARBA00032370"/>
    </source>
</evidence>
<organism evidence="22 23">
    <name type="scientific">Berkelbacteria bacterium GW2011_GWA2_38_9</name>
    <dbReference type="NCBI Taxonomy" id="1618334"/>
    <lineage>
        <taxon>Bacteria</taxon>
        <taxon>Candidatus Berkelbacteria</taxon>
    </lineage>
</organism>
<dbReference type="PANTHER" id="PTHR30474:SF2">
    <property type="entry name" value="PEPTIDOGLYCAN GLYCOSYLTRANSFERASE FTSW-RELATED"/>
    <property type="match status" value="1"/>
</dbReference>
<keyword evidence="8" id="KW-0133">Cell shape</keyword>
<evidence type="ECO:0000256" key="16">
    <source>
        <dbReference type="ARBA" id="ARBA00038053"/>
    </source>
</evidence>